<keyword evidence="7" id="KW-0175">Coiled coil</keyword>
<dbReference type="Pfam" id="PF04728">
    <property type="entry name" value="LPP"/>
    <property type="match status" value="1"/>
</dbReference>
<feature type="lipid moiety-binding region" description="N-palmitoyl cysteine" evidence="7">
    <location>
        <position position="29"/>
    </location>
</feature>
<gene>
    <name evidence="7 10" type="primary">lpp</name>
    <name evidence="10" type="ORF">HMPREF9444_01522</name>
</gene>
<evidence type="ECO:0000256" key="1">
    <source>
        <dbReference type="ARBA" id="ARBA00022729"/>
    </source>
</evidence>
<evidence type="ECO:0000256" key="5">
    <source>
        <dbReference type="ARBA" id="ARBA00023237"/>
    </source>
</evidence>
<feature type="coiled-coil region" evidence="7">
    <location>
        <begin position="32"/>
        <end position="80"/>
    </location>
</feature>
<dbReference type="GO" id="GO:0008289">
    <property type="term" value="F:lipid binding"/>
    <property type="evidence" value="ECO:0007669"/>
    <property type="project" value="UniProtKB-UniRule"/>
</dbReference>
<dbReference type="InterPro" id="IPR016367">
    <property type="entry name" value="MOM_Lpp"/>
</dbReference>
<evidence type="ECO:0000256" key="7">
    <source>
        <dbReference type="HAMAP-Rule" id="MF_00843"/>
    </source>
</evidence>
<reference evidence="10 11" key="1">
    <citation type="submission" date="2011-01" db="EMBL/GenBank/DDBJ databases">
        <authorList>
            <person name="Weinstock G."/>
            <person name="Sodergren E."/>
            <person name="Clifton S."/>
            <person name="Fulton L."/>
            <person name="Fulton B."/>
            <person name="Courtney L."/>
            <person name="Fronick C."/>
            <person name="Harrison M."/>
            <person name="Strong C."/>
            <person name="Farmer C."/>
            <person name="Delahaunty K."/>
            <person name="Markovic C."/>
            <person name="Hall O."/>
            <person name="Minx P."/>
            <person name="Tomlinson C."/>
            <person name="Mitreva M."/>
            <person name="Hou S."/>
            <person name="Chen J."/>
            <person name="Wollam A."/>
            <person name="Pepin K.H."/>
            <person name="Johnson M."/>
            <person name="Bhonagiri V."/>
            <person name="Zhang X."/>
            <person name="Suruliraj S."/>
            <person name="Warren W."/>
            <person name="Chinwalla A."/>
            <person name="Mardis E.R."/>
            <person name="Wilson R.K."/>
        </authorList>
    </citation>
    <scope>NUCLEOTIDE SEQUENCE [LARGE SCALE GENOMIC DNA]</scope>
    <source>
        <strain evidence="11">DSM 22608 / JCM 16073 / KCTC 15190 / YIT 12066</strain>
    </source>
</reference>
<dbReference type="SUPFAM" id="SSF58042">
    <property type="entry name" value="Outer membrane lipoprotein"/>
    <property type="match status" value="1"/>
</dbReference>
<sequence>MIQFLEKIMTKYQAILGAAVLSATVLAGCSSSDALNAKLDAIAADVDALKAQQSKLANDVAFVKSDAARANERLDNLARRYKK</sequence>
<keyword evidence="7" id="KW-0134">Cell wall</keyword>
<protein>
    <recommendedName>
        <fullName evidence="7">Major outer membrane lipoprotein Lpp</fullName>
    </recommendedName>
</protein>
<evidence type="ECO:0000259" key="9">
    <source>
        <dbReference type="Pfam" id="PF04728"/>
    </source>
</evidence>
<evidence type="ECO:0000313" key="11">
    <source>
        <dbReference type="Proteomes" id="UP000018458"/>
    </source>
</evidence>
<comment type="similarity">
    <text evidence="7">Belongs to the Lpp family.</text>
</comment>
<feature type="modified residue" description="N6-murein peptidoglycan lysine" evidence="7">
    <location>
        <position position="83"/>
    </location>
</feature>
<accession>E8LLB1</accession>
<dbReference type="PANTHER" id="PTHR38763">
    <property type="entry name" value="MAJOR OUTER MEMBRANE PROLIPOPROTEIN LPP"/>
    <property type="match status" value="1"/>
</dbReference>
<dbReference type="eggNOG" id="COG4238">
    <property type="taxonomic scope" value="Bacteria"/>
</dbReference>
<dbReference type="PANTHER" id="PTHR38763:SF1">
    <property type="entry name" value="MAJOR OUTER MEMBRANE LIPOPROTEIN LPP"/>
    <property type="match status" value="1"/>
</dbReference>
<feature type="domain" description="Lipoprotein leucine-zipper" evidence="9">
    <location>
        <begin position="38"/>
        <end position="83"/>
    </location>
</feature>
<keyword evidence="1 8" id="KW-0732">Signal</keyword>
<name>E8LLB1_SUCHY</name>
<keyword evidence="5 7" id="KW-0998">Cell outer membrane</keyword>
<keyword evidence="11" id="KW-1185">Reference proteome</keyword>
<evidence type="ECO:0000256" key="4">
    <source>
        <dbReference type="ARBA" id="ARBA00023139"/>
    </source>
</evidence>
<comment type="caution">
    <text evidence="10">The sequence shown here is derived from an EMBL/GenBank/DDBJ whole genome shotgun (WGS) entry which is preliminary data.</text>
</comment>
<feature type="lipid moiety-binding region" description="S-diacylglycerol cysteine" evidence="7">
    <location>
        <position position="29"/>
    </location>
</feature>
<dbReference type="PROSITE" id="PS51257">
    <property type="entry name" value="PROKAR_LIPOPROTEIN"/>
    <property type="match status" value="1"/>
</dbReference>
<dbReference type="GO" id="GO:0009279">
    <property type="term" value="C:cell outer membrane"/>
    <property type="evidence" value="ECO:0007669"/>
    <property type="project" value="UniProtKB-SubCell"/>
</dbReference>
<evidence type="ECO:0000256" key="2">
    <source>
        <dbReference type="ARBA" id="ARBA00023088"/>
    </source>
</evidence>
<comment type="function">
    <text evidence="7">A highly abundant outer membrane lipoprotein that controls the distance between the inner and outer membranes. The only protein known to be covalently linked to the peptidoglycan network (PGN). Also non-covalently binds the PGN. The link between the cell outer membrane and PGN contributes to maintenance of the structural and functional integrity of the cell envelope, and maintains the correct distance between the PGN and the outer membrane.</text>
</comment>
<evidence type="ECO:0000313" key="10">
    <source>
        <dbReference type="EMBL" id="EFY06690.1"/>
    </source>
</evidence>
<dbReference type="GO" id="GO:0043580">
    <property type="term" value="P:periplasmic space organization"/>
    <property type="evidence" value="ECO:0007669"/>
    <property type="project" value="UniProtKB-UniRule"/>
</dbReference>
<keyword evidence="3 7" id="KW-0472">Membrane</keyword>
<comment type="subunit">
    <text evidence="7">Homotrimer.</text>
</comment>
<dbReference type="EMBL" id="AEVO01000088">
    <property type="protein sequence ID" value="EFY06690.1"/>
    <property type="molecule type" value="Genomic_DNA"/>
</dbReference>
<dbReference type="AlphaFoldDB" id="E8LLB1"/>
<feature type="signal peptide" evidence="8">
    <location>
        <begin position="1"/>
        <end position="27"/>
    </location>
</feature>
<evidence type="ECO:0000256" key="6">
    <source>
        <dbReference type="ARBA" id="ARBA00023288"/>
    </source>
</evidence>
<dbReference type="GO" id="GO:0042834">
    <property type="term" value="F:peptidoglycan binding"/>
    <property type="evidence" value="ECO:0007669"/>
    <property type="project" value="UniProtKB-UniRule"/>
</dbReference>
<keyword evidence="7" id="KW-0964">Secreted</keyword>
<keyword evidence="4 7" id="KW-0564">Palmitate</keyword>
<feature type="repeat" evidence="7">
    <location>
        <begin position="36"/>
        <end position="46"/>
    </location>
</feature>
<dbReference type="HOGENOM" id="CLU_166934_2_1_6"/>
<dbReference type="InterPro" id="IPR006817">
    <property type="entry name" value="Lipoprotein_leucine-zipper_dom"/>
</dbReference>
<dbReference type="HAMAP" id="MF_00843">
    <property type="entry name" value="Lpp"/>
    <property type="match status" value="1"/>
</dbReference>
<feature type="chain" id="PRO_5003226799" description="Major outer membrane lipoprotein Lpp" evidence="8">
    <location>
        <begin position="28"/>
        <end position="83"/>
    </location>
</feature>
<evidence type="ECO:0000256" key="3">
    <source>
        <dbReference type="ARBA" id="ARBA00023136"/>
    </source>
</evidence>
<keyword evidence="6 7" id="KW-0449">Lipoprotein</keyword>
<keyword evidence="2 7" id="KW-0572">Peptidoglycan-anchor</keyword>
<comment type="caution">
    <text evidence="7">Lacks conserved residue(s) required for the propagation of feature annotation.</text>
</comment>
<dbReference type="GO" id="GO:0030258">
    <property type="term" value="P:lipid modification"/>
    <property type="evidence" value="ECO:0007669"/>
    <property type="project" value="UniProtKB-UniRule"/>
</dbReference>
<comment type="subcellular location">
    <subcellularLocation>
        <location evidence="7">Cell outer membrane</location>
        <topology evidence="7">Lipid-anchor</topology>
        <orientation evidence="7">Periplasmic side</orientation>
    </subcellularLocation>
    <subcellularLocation>
        <location evidence="7">Secreted</location>
        <location evidence="7">Cell wall</location>
        <topology evidence="7">Peptidoglycan-anchor</topology>
    </subcellularLocation>
    <text evidence="7">Attached via its lipidated N-terminus to the inner leaflet of the outer membrane. Attached to the peptidoglycan network (PGN) via its C-terminus.</text>
</comment>
<dbReference type="STRING" id="762983.HMPREF9444_01522"/>
<evidence type="ECO:0000256" key="8">
    <source>
        <dbReference type="SAM" id="SignalP"/>
    </source>
</evidence>
<dbReference type="Gene3D" id="1.20.5.190">
    <property type="match status" value="1"/>
</dbReference>
<organism evidence="10 11">
    <name type="scientific">Succinatimonas hippei (strain DSM 22608 / JCM 16073 / KCTC 15190 / YIT 12066)</name>
    <dbReference type="NCBI Taxonomy" id="762983"/>
    <lineage>
        <taxon>Bacteria</taxon>
        <taxon>Pseudomonadati</taxon>
        <taxon>Pseudomonadota</taxon>
        <taxon>Gammaproteobacteria</taxon>
        <taxon>Aeromonadales</taxon>
        <taxon>Succinivibrionaceae</taxon>
        <taxon>Succinatimonas</taxon>
    </lineage>
</organism>
<proteinExistence type="inferred from homology"/>
<keyword evidence="7" id="KW-0677">Repeat</keyword>
<dbReference type="Proteomes" id="UP000018458">
    <property type="component" value="Unassembled WGS sequence"/>
</dbReference>